<keyword evidence="3" id="KW-0328">Glycosyltransferase</keyword>
<dbReference type="PANTHER" id="PTHR43179:SF12">
    <property type="entry name" value="GALACTOFURANOSYLTRANSFERASE GLFT2"/>
    <property type="match status" value="1"/>
</dbReference>
<accession>A0A7D7A293</accession>
<dbReference type="SUPFAM" id="SSF53448">
    <property type="entry name" value="Nucleotide-diphospho-sugar transferases"/>
    <property type="match status" value="1"/>
</dbReference>
<dbReference type="KEGG" id="cint:HZF06_18945"/>
<dbReference type="InterPro" id="IPR001173">
    <property type="entry name" value="Glyco_trans_2-like"/>
</dbReference>
<comment type="similarity">
    <text evidence="2">Belongs to the glycosyltransferase 2 family.</text>
</comment>
<sequence length="287" mass="34090">MNRDVCALIVSYNPDKDLIESCKTLLNKVDKIIIVDNASSEEFSIKIIKEIEKYEEKIEVIYNRQNYGIAKALNIGFERIIELGYIWALTLDDDSIIDNNMVYNMLSIYNLINRDDIGIIAPRYIEKRYYNSIILCKDSKVEYEYVDFAITSGNLVNVNIYVKIKGYDESLFIDYVDYDFCFKLLIKGYKILKINSAIMIHSLGESKFVSIGKFKFAITNHDAFRRYYMTRNRIILWNRYNNIFYKWVKKDRLRFFNETIKIILFEKDKISKLISIYKGIRDSNNKY</sequence>
<evidence type="ECO:0000256" key="4">
    <source>
        <dbReference type="ARBA" id="ARBA00022679"/>
    </source>
</evidence>
<comment type="pathway">
    <text evidence="1">Cell wall biogenesis; cell wall polysaccharide biosynthesis.</text>
</comment>
<evidence type="ECO:0000256" key="2">
    <source>
        <dbReference type="ARBA" id="ARBA00006739"/>
    </source>
</evidence>
<evidence type="ECO:0000313" key="7">
    <source>
        <dbReference type="Proteomes" id="UP000512286"/>
    </source>
</evidence>
<dbReference type="Gene3D" id="3.90.550.10">
    <property type="entry name" value="Spore Coat Polysaccharide Biosynthesis Protein SpsA, Chain A"/>
    <property type="match status" value="1"/>
</dbReference>
<dbReference type="CDD" id="cd02526">
    <property type="entry name" value="GT2_RfbF_like"/>
    <property type="match status" value="1"/>
</dbReference>
<keyword evidence="4 6" id="KW-0808">Transferase</keyword>
<dbReference type="GO" id="GO:0016757">
    <property type="term" value="F:glycosyltransferase activity"/>
    <property type="evidence" value="ECO:0007669"/>
    <property type="project" value="UniProtKB-KW"/>
</dbReference>
<dbReference type="PANTHER" id="PTHR43179">
    <property type="entry name" value="RHAMNOSYLTRANSFERASE WBBL"/>
    <property type="match status" value="1"/>
</dbReference>
<dbReference type="RefSeq" id="WP_181601361.1">
    <property type="nucleotide sequence ID" value="NZ_CP059378.1"/>
</dbReference>
<evidence type="ECO:0000256" key="1">
    <source>
        <dbReference type="ARBA" id="ARBA00004776"/>
    </source>
</evidence>
<feature type="domain" description="Glycosyltransferase 2-like" evidence="5">
    <location>
        <begin position="7"/>
        <end position="122"/>
    </location>
</feature>
<protein>
    <submittedName>
        <fullName evidence="6">Glycosyltransferase family 2 protein</fullName>
    </submittedName>
</protein>
<proteinExistence type="inferred from homology"/>
<evidence type="ECO:0000313" key="6">
    <source>
        <dbReference type="EMBL" id="QLY79138.1"/>
    </source>
</evidence>
<evidence type="ECO:0000256" key="3">
    <source>
        <dbReference type="ARBA" id="ARBA00022676"/>
    </source>
</evidence>
<dbReference type="Pfam" id="PF00535">
    <property type="entry name" value="Glycos_transf_2"/>
    <property type="match status" value="1"/>
</dbReference>
<dbReference type="AlphaFoldDB" id="A0A7D7A293"/>
<dbReference type="Proteomes" id="UP000512286">
    <property type="component" value="Chromosome"/>
</dbReference>
<dbReference type="InterPro" id="IPR029044">
    <property type="entry name" value="Nucleotide-diphossugar_trans"/>
</dbReference>
<reference evidence="6 7" key="1">
    <citation type="submission" date="2020-07" db="EMBL/GenBank/DDBJ databases">
        <title>Electron transfer.</title>
        <authorList>
            <person name="Huang L."/>
            <person name="Liu X."/>
            <person name="Zhou S."/>
        </authorList>
    </citation>
    <scope>NUCLEOTIDE SEQUENCE [LARGE SCALE GENOMIC DNA]</scope>
    <source>
        <strain evidence="6 7">Lx1</strain>
    </source>
</reference>
<dbReference type="EMBL" id="CP059378">
    <property type="protein sequence ID" value="QLY79138.1"/>
    <property type="molecule type" value="Genomic_DNA"/>
</dbReference>
<organism evidence="6 7">
    <name type="scientific">Clostridium intestinale</name>
    <dbReference type="NCBI Taxonomy" id="36845"/>
    <lineage>
        <taxon>Bacteria</taxon>
        <taxon>Bacillati</taxon>
        <taxon>Bacillota</taxon>
        <taxon>Clostridia</taxon>
        <taxon>Eubacteriales</taxon>
        <taxon>Clostridiaceae</taxon>
        <taxon>Clostridium</taxon>
    </lineage>
</organism>
<name>A0A7D7A293_9CLOT</name>
<gene>
    <name evidence="6" type="ORF">HZF06_18945</name>
</gene>
<evidence type="ECO:0000259" key="5">
    <source>
        <dbReference type="Pfam" id="PF00535"/>
    </source>
</evidence>